<dbReference type="PANTHER" id="PTHR31194:SF140">
    <property type="entry name" value="ETHYLENE-RESPONSIVE TRANSCRIPTION FACTOR CRF2"/>
    <property type="match status" value="1"/>
</dbReference>
<dbReference type="InterPro" id="IPR016177">
    <property type="entry name" value="DNA-bd_dom_sf"/>
</dbReference>
<keyword evidence="4" id="KW-0804">Transcription</keyword>
<dbReference type="GO" id="GO:0003677">
    <property type="term" value="F:DNA binding"/>
    <property type="evidence" value="ECO:0007669"/>
    <property type="project" value="UniProtKB-KW"/>
</dbReference>
<dbReference type="GO" id="GO:0005634">
    <property type="term" value="C:nucleus"/>
    <property type="evidence" value="ECO:0007669"/>
    <property type="project" value="UniProtKB-SubCell"/>
</dbReference>
<dbReference type="Proteomes" id="UP000215914">
    <property type="component" value="Chromosome 16"/>
</dbReference>
<reference evidence="9" key="2">
    <citation type="submission" date="2017-02" db="EMBL/GenBank/DDBJ databases">
        <title>Sunflower complete genome.</title>
        <authorList>
            <person name="Langlade N."/>
            <person name="Munos S."/>
        </authorList>
    </citation>
    <scope>NUCLEOTIDE SEQUENCE [LARGE SCALE GENOMIC DNA]</scope>
    <source>
        <tissue evidence="9">Leaves</tissue>
    </source>
</reference>
<dbReference type="CDD" id="cd00018">
    <property type="entry name" value="AP2"/>
    <property type="match status" value="1"/>
</dbReference>
<dbReference type="EMBL" id="MNCJ02000331">
    <property type="protein sequence ID" value="KAF5759753.1"/>
    <property type="molecule type" value="Genomic_DNA"/>
</dbReference>
<feature type="domain" description="AP2/ERF" evidence="7">
    <location>
        <begin position="27"/>
        <end position="84"/>
    </location>
</feature>
<dbReference type="AlphaFoldDB" id="A0A251RZW7"/>
<evidence type="ECO:0000256" key="3">
    <source>
        <dbReference type="ARBA" id="ARBA00023125"/>
    </source>
</evidence>
<feature type="region of interest" description="Disordered" evidence="6">
    <location>
        <begin position="87"/>
        <end position="110"/>
    </location>
</feature>
<dbReference type="InterPro" id="IPR001471">
    <property type="entry name" value="AP2/ERF_dom"/>
</dbReference>
<dbReference type="Gene3D" id="3.30.730.10">
    <property type="entry name" value="AP2/ERF domain"/>
    <property type="match status" value="1"/>
</dbReference>
<keyword evidence="2" id="KW-0805">Transcription regulation</keyword>
<reference evidence="8" key="3">
    <citation type="submission" date="2020-06" db="EMBL/GenBank/DDBJ databases">
        <title>Helianthus annuus Genome sequencing and assembly Release 2.</title>
        <authorList>
            <person name="Gouzy J."/>
            <person name="Langlade N."/>
            <person name="Munos S."/>
        </authorList>
    </citation>
    <scope>NUCLEOTIDE SEQUENCE</scope>
    <source>
        <tissue evidence="8">Leaves</tissue>
    </source>
</reference>
<evidence type="ECO:0000256" key="4">
    <source>
        <dbReference type="ARBA" id="ARBA00023163"/>
    </source>
</evidence>
<evidence type="ECO:0000259" key="7">
    <source>
        <dbReference type="PROSITE" id="PS51032"/>
    </source>
</evidence>
<dbReference type="Gramene" id="mRNA:HanXRQr2_Chr16g0745171">
    <property type="protein sequence ID" value="mRNA:HanXRQr2_Chr16g0745171"/>
    <property type="gene ID" value="HanXRQr2_Chr16g0745171"/>
</dbReference>
<proteinExistence type="predicted"/>
<evidence type="ECO:0000313" key="8">
    <source>
        <dbReference type="EMBL" id="KAF5759753.1"/>
    </source>
</evidence>
<evidence type="ECO:0000256" key="5">
    <source>
        <dbReference type="ARBA" id="ARBA00023242"/>
    </source>
</evidence>
<dbReference type="PROSITE" id="PS51032">
    <property type="entry name" value="AP2_ERF"/>
    <property type="match status" value="1"/>
</dbReference>
<keyword evidence="5" id="KW-0539">Nucleus</keyword>
<keyword evidence="10" id="KW-1185">Reference proteome</keyword>
<name>A0A251RZW7_HELAN</name>
<gene>
    <name evidence="9" type="ORF">HannXRQ_Chr16g0514621</name>
    <name evidence="8" type="ORF">HanXRQr2_Chr16g0745171</name>
</gene>
<dbReference type="SUPFAM" id="SSF54171">
    <property type="entry name" value="DNA-binding domain"/>
    <property type="match status" value="1"/>
</dbReference>
<dbReference type="GO" id="GO:0003700">
    <property type="term" value="F:DNA-binding transcription factor activity"/>
    <property type="evidence" value="ECO:0007669"/>
    <property type="project" value="InterPro"/>
</dbReference>
<evidence type="ECO:0000256" key="2">
    <source>
        <dbReference type="ARBA" id="ARBA00023015"/>
    </source>
</evidence>
<dbReference type="Pfam" id="PF00847">
    <property type="entry name" value="AP2"/>
    <property type="match status" value="1"/>
</dbReference>
<evidence type="ECO:0000256" key="6">
    <source>
        <dbReference type="SAM" id="MobiDB-lite"/>
    </source>
</evidence>
<evidence type="ECO:0000256" key="1">
    <source>
        <dbReference type="ARBA" id="ARBA00004123"/>
    </source>
</evidence>
<comment type="subcellular location">
    <subcellularLocation>
        <location evidence="1">Nucleus</location>
    </subcellularLocation>
</comment>
<organism evidence="9 10">
    <name type="scientific">Helianthus annuus</name>
    <name type="common">Common sunflower</name>
    <dbReference type="NCBI Taxonomy" id="4232"/>
    <lineage>
        <taxon>Eukaryota</taxon>
        <taxon>Viridiplantae</taxon>
        <taxon>Streptophyta</taxon>
        <taxon>Embryophyta</taxon>
        <taxon>Tracheophyta</taxon>
        <taxon>Spermatophyta</taxon>
        <taxon>Magnoliopsida</taxon>
        <taxon>eudicotyledons</taxon>
        <taxon>Gunneridae</taxon>
        <taxon>Pentapetalae</taxon>
        <taxon>asterids</taxon>
        <taxon>campanulids</taxon>
        <taxon>Asterales</taxon>
        <taxon>Asteraceae</taxon>
        <taxon>Asteroideae</taxon>
        <taxon>Heliantheae alliance</taxon>
        <taxon>Heliantheae</taxon>
        <taxon>Helianthus</taxon>
    </lineage>
</organism>
<dbReference type="PRINTS" id="PR00367">
    <property type="entry name" value="ETHRSPELEMNT"/>
</dbReference>
<evidence type="ECO:0000313" key="10">
    <source>
        <dbReference type="Proteomes" id="UP000215914"/>
    </source>
</evidence>
<feature type="region of interest" description="Disordered" evidence="6">
    <location>
        <begin position="336"/>
        <end position="364"/>
    </location>
</feature>
<dbReference type="OrthoDB" id="4955136at2759"/>
<evidence type="ECO:0000313" key="9">
    <source>
        <dbReference type="EMBL" id="OTF91772.1"/>
    </source>
</evidence>
<dbReference type="EMBL" id="CM007905">
    <property type="protein sequence ID" value="OTF91772.1"/>
    <property type="molecule type" value="Genomic_DNA"/>
</dbReference>
<dbReference type="InterPro" id="IPR050913">
    <property type="entry name" value="AP2/ERF_ERF"/>
</dbReference>
<sequence>MGSTPEEAVDLNKTECEEEEEEEVKIKYKGVRQRKSGKFVAEIGDPHKRRNIWLGTFDSPIEAAKAYDKVAFQMRGSNASLNFPLHYGLSPEESPQTQAKTAGRKRKQDTTVTLVKTSPKHNGSPINAVKLHDAFGPSAHGSLTSPRQSTPRENFKWTDQWLCTMCDILNKHIADNGRNCPFNWADHQLELENICHHKFKTVLALRSKYDAMRVRHNLWKSLTNGESGLRRNEITGKLDCSDDWWEKKFKVNPDFKRIRRNQPSRELQEAWDLLFDNVVPSAVDCVDLNKSNQVHHVNLEEKDDVSSERTLNSSQVGNLETQEVTSFSNFVNGVRREEGPAPNQGDRCTPSEKIVKTSPEPKSTQMECKTTESERATMLKEFMTRQNATQQSALKMHVNQVGDCSISASIGVINRMVEKGLMTACSELWCFAVNLFEDSVKRELFMSLPDDVGRLAWLQYKHNLGN</sequence>
<accession>A0A251RZW7</accession>
<dbReference type="InterPro" id="IPR036955">
    <property type="entry name" value="AP2/ERF_dom_sf"/>
</dbReference>
<keyword evidence="3 9" id="KW-0238">DNA-binding</keyword>
<dbReference type="InParanoid" id="A0A251RZW7"/>
<dbReference type="SMART" id="SM00380">
    <property type="entry name" value="AP2"/>
    <property type="match status" value="1"/>
</dbReference>
<protein>
    <submittedName>
        <fullName evidence="9">Putative DNA-binding domain, Myb/SANT-like domain protein</fullName>
    </submittedName>
    <submittedName>
        <fullName evidence="8">Transcription factor AP2-EREBP family</fullName>
    </submittedName>
</protein>
<feature type="region of interest" description="Disordered" evidence="6">
    <location>
        <begin position="1"/>
        <end position="22"/>
    </location>
</feature>
<reference evidence="8 10" key="1">
    <citation type="journal article" date="2017" name="Nature">
        <title>The sunflower genome provides insights into oil metabolism, flowering and Asterid evolution.</title>
        <authorList>
            <person name="Badouin H."/>
            <person name="Gouzy J."/>
            <person name="Grassa C.J."/>
            <person name="Murat F."/>
            <person name="Staton S.E."/>
            <person name="Cottret L."/>
            <person name="Lelandais-Briere C."/>
            <person name="Owens G.L."/>
            <person name="Carrere S."/>
            <person name="Mayjonade B."/>
            <person name="Legrand L."/>
            <person name="Gill N."/>
            <person name="Kane N.C."/>
            <person name="Bowers J.E."/>
            <person name="Hubner S."/>
            <person name="Bellec A."/>
            <person name="Berard A."/>
            <person name="Berges H."/>
            <person name="Blanchet N."/>
            <person name="Boniface M.C."/>
            <person name="Brunel D."/>
            <person name="Catrice O."/>
            <person name="Chaidir N."/>
            <person name="Claudel C."/>
            <person name="Donnadieu C."/>
            <person name="Faraut T."/>
            <person name="Fievet G."/>
            <person name="Helmstetter N."/>
            <person name="King M."/>
            <person name="Knapp S.J."/>
            <person name="Lai Z."/>
            <person name="Le Paslier M.C."/>
            <person name="Lippi Y."/>
            <person name="Lorenzon L."/>
            <person name="Mandel J.R."/>
            <person name="Marage G."/>
            <person name="Marchand G."/>
            <person name="Marquand E."/>
            <person name="Bret-Mestries E."/>
            <person name="Morien E."/>
            <person name="Nambeesan S."/>
            <person name="Nguyen T."/>
            <person name="Pegot-Espagnet P."/>
            <person name="Pouilly N."/>
            <person name="Raftis F."/>
            <person name="Sallet E."/>
            <person name="Schiex T."/>
            <person name="Thomas J."/>
            <person name="Vandecasteele C."/>
            <person name="Vares D."/>
            <person name="Vear F."/>
            <person name="Vautrin S."/>
            <person name="Crespi M."/>
            <person name="Mangin B."/>
            <person name="Burke J.M."/>
            <person name="Salse J."/>
            <person name="Munos S."/>
            <person name="Vincourt P."/>
            <person name="Rieseberg L.H."/>
            <person name="Langlade N.B."/>
        </authorList>
    </citation>
    <scope>NUCLEOTIDE SEQUENCE [LARGE SCALE GENOMIC DNA]</scope>
    <source>
        <strain evidence="10">cv. SF193</strain>
        <tissue evidence="8">Leaves</tissue>
    </source>
</reference>
<dbReference type="PANTHER" id="PTHR31194">
    <property type="entry name" value="SHN SHINE , DNA BINDING / TRANSCRIPTION FACTOR"/>
    <property type="match status" value="1"/>
</dbReference>